<dbReference type="AlphaFoldDB" id="A0AAV9ZRD0"/>
<evidence type="ECO:0000313" key="2">
    <source>
        <dbReference type="EMBL" id="KAK6991529.1"/>
    </source>
</evidence>
<protein>
    <submittedName>
        <fullName evidence="2">Uncharacterized protein</fullName>
    </submittedName>
</protein>
<reference evidence="2 3" key="1">
    <citation type="journal article" date="2024" name="J Genomics">
        <title>Draft genome sequencing and assembly of Favolaschia claudopus CIRM-BRFM 2984 isolated from oak limbs.</title>
        <authorList>
            <person name="Navarro D."/>
            <person name="Drula E."/>
            <person name="Chaduli D."/>
            <person name="Cazenave R."/>
            <person name="Ahrendt S."/>
            <person name="Wang J."/>
            <person name="Lipzen A."/>
            <person name="Daum C."/>
            <person name="Barry K."/>
            <person name="Grigoriev I.V."/>
            <person name="Favel A."/>
            <person name="Rosso M.N."/>
            <person name="Martin F."/>
        </authorList>
    </citation>
    <scope>NUCLEOTIDE SEQUENCE [LARGE SCALE GENOMIC DNA]</scope>
    <source>
        <strain evidence="2 3">CIRM-BRFM 2984</strain>
    </source>
</reference>
<feature type="compositionally biased region" description="Polar residues" evidence="1">
    <location>
        <begin position="94"/>
        <end position="111"/>
    </location>
</feature>
<feature type="compositionally biased region" description="Basic and acidic residues" evidence="1">
    <location>
        <begin position="230"/>
        <end position="240"/>
    </location>
</feature>
<accession>A0AAV9ZRD0</accession>
<evidence type="ECO:0000256" key="1">
    <source>
        <dbReference type="SAM" id="MobiDB-lite"/>
    </source>
</evidence>
<feature type="region of interest" description="Disordered" evidence="1">
    <location>
        <begin position="157"/>
        <end position="253"/>
    </location>
</feature>
<dbReference type="Proteomes" id="UP001362999">
    <property type="component" value="Unassembled WGS sequence"/>
</dbReference>
<feature type="compositionally biased region" description="Acidic residues" evidence="1">
    <location>
        <begin position="213"/>
        <end position="229"/>
    </location>
</feature>
<keyword evidence="3" id="KW-1185">Reference proteome</keyword>
<feature type="region of interest" description="Disordered" evidence="1">
    <location>
        <begin position="1"/>
        <end position="79"/>
    </location>
</feature>
<comment type="caution">
    <text evidence="2">The sequence shown here is derived from an EMBL/GenBank/DDBJ whole genome shotgun (WGS) entry which is preliminary data.</text>
</comment>
<evidence type="ECO:0000313" key="3">
    <source>
        <dbReference type="Proteomes" id="UP001362999"/>
    </source>
</evidence>
<sequence length="627" mass="69907">MQRSSRSRGASGPHRGGAPQPQDTPRQPFYYGEGAPQGDPFSPLAQRSGPSQPQLIGRGFPPLANAAPRSTSLNTPAPLNRTYTRAASHNIVTHYNNYNSPSPDTPTQSNPYHHHQQHRQPIPFSLPQPPSQMDQLMGMMSTVMETQTQIMSRLTVLENKPQRNRGLAAQRGRGSGQAKGSGKGKGTTSRMPPPDHSDDDDIDPTLRSTTYSADDDDDNGDDDDNDDGDAADRGDDDARLLDTPTSDLTPDEHTAFQRFTTKIFREVTGLKGHVWPDPFVLRIKPETGQAYPTPLFQYNHEHRRNKVVIHAVTEQVMNDLQPQTRASWPKGLQRPRQSIPTWNYSFAYSLAEKSFGTIQRVWKDDGALLTSGSEIDDGRADDRRNKRRKREIIFFERLIKVAPQFAIAQKLAPGFVCDTVHEQYLSDELSGPDPASGESKEAWKVRMASAAGFPLDSKSLASKHFLEVIVPDWRDDFYSGFVHEFEEFAEALVTTDPISLKYERVRTGRVFDRLPNTFISQISMWKHPVSCRSMQDVTAVDPLLILSGRFIKSGPGGGRMFGFETPAVLTRAGQSEAWSSDEHTHFVSHPKVIHTSFNSFDTFEKWARSGIPVTCQAMPLQAAPTSV</sequence>
<gene>
    <name evidence="2" type="ORF">R3P38DRAFT_3227738</name>
</gene>
<feature type="compositionally biased region" description="Polar residues" evidence="1">
    <location>
        <begin position="68"/>
        <end position="79"/>
    </location>
</feature>
<organism evidence="2 3">
    <name type="scientific">Favolaschia claudopus</name>
    <dbReference type="NCBI Taxonomy" id="2862362"/>
    <lineage>
        <taxon>Eukaryota</taxon>
        <taxon>Fungi</taxon>
        <taxon>Dikarya</taxon>
        <taxon>Basidiomycota</taxon>
        <taxon>Agaricomycotina</taxon>
        <taxon>Agaricomycetes</taxon>
        <taxon>Agaricomycetidae</taxon>
        <taxon>Agaricales</taxon>
        <taxon>Marasmiineae</taxon>
        <taxon>Mycenaceae</taxon>
        <taxon>Favolaschia</taxon>
    </lineage>
</organism>
<name>A0AAV9ZRD0_9AGAR</name>
<proteinExistence type="predicted"/>
<dbReference type="EMBL" id="JAWWNJ010000117">
    <property type="protein sequence ID" value="KAK6991529.1"/>
    <property type="molecule type" value="Genomic_DNA"/>
</dbReference>
<feature type="compositionally biased region" description="Gly residues" evidence="1">
    <location>
        <begin position="173"/>
        <end position="185"/>
    </location>
</feature>
<feature type="region of interest" description="Disordered" evidence="1">
    <location>
        <begin position="94"/>
        <end position="134"/>
    </location>
</feature>